<keyword evidence="3" id="KW-1185">Reference proteome</keyword>
<protein>
    <submittedName>
        <fullName evidence="2">Type 1 fimbrial protein</fullName>
    </submittedName>
</protein>
<feature type="signal peptide" evidence="1">
    <location>
        <begin position="1"/>
        <end position="22"/>
    </location>
</feature>
<evidence type="ECO:0000256" key="1">
    <source>
        <dbReference type="SAM" id="SignalP"/>
    </source>
</evidence>
<dbReference type="RefSeq" id="WP_380672750.1">
    <property type="nucleotide sequence ID" value="NZ_CP173186.1"/>
</dbReference>
<feature type="chain" id="PRO_5046830345" evidence="1">
    <location>
        <begin position="23"/>
        <end position="102"/>
    </location>
</feature>
<organism evidence="2 3">
    <name type="scientific">Serratia aquatilis</name>
    <dbReference type="NCBI Taxonomy" id="1737515"/>
    <lineage>
        <taxon>Bacteria</taxon>
        <taxon>Pseudomonadati</taxon>
        <taxon>Pseudomonadota</taxon>
        <taxon>Gammaproteobacteria</taxon>
        <taxon>Enterobacterales</taxon>
        <taxon>Yersiniaceae</taxon>
        <taxon>Serratia</taxon>
    </lineage>
</organism>
<gene>
    <name evidence="2" type="ORF">ACFFJ3_02795</name>
</gene>
<proteinExistence type="predicted"/>
<evidence type="ECO:0000313" key="3">
    <source>
        <dbReference type="Proteomes" id="UP001589792"/>
    </source>
</evidence>
<comment type="caution">
    <text evidence="2">The sequence shown here is derived from an EMBL/GenBank/DDBJ whole genome shotgun (WGS) entry which is preliminary data.</text>
</comment>
<name>A0ABV6E8X5_9GAMM</name>
<evidence type="ECO:0000313" key="2">
    <source>
        <dbReference type="EMBL" id="MFC0225442.1"/>
    </source>
</evidence>
<dbReference type="EMBL" id="JBHLXG010000003">
    <property type="protein sequence ID" value="MFC0225442.1"/>
    <property type="molecule type" value="Genomic_DNA"/>
</dbReference>
<accession>A0ABV6E8X5</accession>
<sequence>MKSLRLFLIAGALLSWMAASQAGTTGGVINFVGAIVEGPCLVDVVNSTANTQCYRNGQNYKGTQNLGSYDARSKELPLNIGTTEMKWVSQEHKLAIMTVVYR</sequence>
<dbReference type="Proteomes" id="UP001589792">
    <property type="component" value="Unassembled WGS sequence"/>
</dbReference>
<reference evidence="2 3" key="1">
    <citation type="submission" date="2024-09" db="EMBL/GenBank/DDBJ databases">
        <authorList>
            <person name="Sun Q."/>
            <person name="Mori K."/>
        </authorList>
    </citation>
    <scope>NUCLEOTIDE SEQUENCE [LARGE SCALE GENOMIC DNA]</scope>
    <source>
        <strain evidence="2 3">CCM 8626</strain>
    </source>
</reference>
<keyword evidence="1" id="KW-0732">Signal</keyword>